<dbReference type="EMBL" id="JAVHJO010000004">
    <property type="protein sequence ID" value="KAK6540755.1"/>
    <property type="molecule type" value="Genomic_DNA"/>
</dbReference>
<protein>
    <submittedName>
        <fullName evidence="1">Uncharacterized protein</fullName>
    </submittedName>
</protein>
<sequence length="118" mass="12817">MVQTPKGLSAGMVFSTLSISYDAKEFPVFESLFALRPVESRARRAVLRGVHKQLSSTKGFGEVATRQASKAENKEGGLRKAAVIVAISTPQAPPSYHILRAQQFVLGDRSQFPTNQLG</sequence>
<keyword evidence="2" id="KW-1185">Reference proteome</keyword>
<dbReference type="Proteomes" id="UP001365542">
    <property type="component" value="Unassembled WGS sequence"/>
</dbReference>
<name>A0AAV9XF63_9PEZI</name>
<proteinExistence type="predicted"/>
<reference evidence="1 2" key="1">
    <citation type="submission" date="2019-10" db="EMBL/GenBank/DDBJ databases">
        <authorList>
            <person name="Palmer J.M."/>
        </authorList>
    </citation>
    <scope>NUCLEOTIDE SEQUENCE [LARGE SCALE GENOMIC DNA]</scope>
    <source>
        <strain evidence="1 2">TWF694</strain>
    </source>
</reference>
<evidence type="ECO:0000313" key="2">
    <source>
        <dbReference type="Proteomes" id="UP001365542"/>
    </source>
</evidence>
<accession>A0AAV9XF63</accession>
<organism evidence="1 2">
    <name type="scientific">Orbilia ellipsospora</name>
    <dbReference type="NCBI Taxonomy" id="2528407"/>
    <lineage>
        <taxon>Eukaryota</taxon>
        <taxon>Fungi</taxon>
        <taxon>Dikarya</taxon>
        <taxon>Ascomycota</taxon>
        <taxon>Pezizomycotina</taxon>
        <taxon>Orbiliomycetes</taxon>
        <taxon>Orbiliales</taxon>
        <taxon>Orbiliaceae</taxon>
        <taxon>Orbilia</taxon>
    </lineage>
</organism>
<evidence type="ECO:0000313" key="1">
    <source>
        <dbReference type="EMBL" id="KAK6540755.1"/>
    </source>
</evidence>
<gene>
    <name evidence="1" type="ORF">TWF694_008146</name>
</gene>
<comment type="caution">
    <text evidence="1">The sequence shown here is derived from an EMBL/GenBank/DDBJ whole genome shotgun (WGS) entry which is preliminary data.</text>
</comment>
<dbReference type="AlphaFoldDB" id="A0AAV9XF63"/>